<dbReference type="Pfam" id="PF10782">
    <property type="entry name" value="zf-C2HCIx2C"/>
    <property type="match status" value="1"/>
</dbReference>
<dbReference type="Proteomes" id="UP000265816">
    <property type="component" value="Unassembled WGS sequence"/>
</dbReference>
<keyword evidence="1" id="KW-0862">Zinc</keyword>
<sequence>MTRKEWLEEVEELMSMYCTGCFLKQHHKKEKGKRYAHKFCITNCTVGSKIREYGDKLEKH</sequence>
<dbReference type="OrthoDB" id="2454446at2"/>
<keyword evidence="1" id="KW-0863">Zinc-finger</keyword>
<protein>
    <submittedName>
        <fullName evidence="1">Zinc-finger domain-containing protein</fullName>
    </submittedName>
</protein>
<proteinExistence type="predicted"/>
<keyword evidence="2" id="KW-1185">Reference proteome</keyword>
<keyword evidence="1" id="KW-0479">Metal-binding</keyword>
<name>A0A398B350_9BACI</name>
<organism evidence="1 2">
    <name type="scientific">Mesobacillus zeae</name>
    <dbReference type="NCBI Taxonomy" id="1917180"/>
    <lineage>
        <taxon>Bacteria</taxon>
        <taxon>Bacillati</taxon>
        <taxon>Bacillota</taxon>
        <taxon>Bacilli</taxon>
        <taxon>Bacillales</taxon>
        <taxon>Bacillaceae</taxon>
        <taxon>Mesobacillus</taxon>
    </lineage>
</organism>
<reference evidence="1 2" key="1">
    <citation type="submission" date="2018-08" db="EMBL/GenBank/DDBJ databases">
        <title>Bacillus jemisoniae sp. nov., Bacillus chryseoplanitiae sp. nov., Bacillus resnikiae sp. nov., and Bacillus frankliniae sp. nov., isolated from Viking spacecraft and associated surfaces.</title>
        <authorList>
            <person name="Seuylemezian A."/>
            <person name="Vaishampayan P."/>
        </authorList>
    </citation>
    <scope>NUCLEOTIDE SEQUENCE [LARGE SCALE GENOMIC DNA]</scope>
    <source>
        <strain evidence="1 2">JJ-247</strain>
    </source>
</reference>
<evidence type="ECO:0000313" key="1">
    <source>
        <dbReference type="EMBL" id="RID84222.1"/>
    </source>
</evidence>
<gene>
    <name evidence="1" type="ORF">D1970_13770</name>
</gene>
<comment type="caution">
    <text evidence="1">The sequence shown here is derived from an EMBL/GenBank/DDBJ whole genome shotgun (WGS) entry which is preliminary data.</text>
</comment>
<dbReference type="InterPro" id="IPR019718">
    <property type="entry name" value="DUF2602"/>
</dbReference>
<evidence type="ECO:0000313" key="2">
    <source>
        <dbReference type="Proteomes" id="UP000265816"/>
    </source>
</evidence>
<dbReference type="GO" id="GO:0008270">
    <property type="term" value="F:zinc ion binding"/>
    <property type="evidence" value="ECO:0007669"/>
    <property type="project" value="UniProtKB-KW"/>
</dbReference>
<dbReference type="AlphaFoldDB" id="A0A398B350"/>
<accession>A0A398B350</accession>
<dbReference type="EMBL" id="QWVT01000023">
    <property type="protein sequence ID" value="RID84222.1"/>
    <property type="molecule type" value="Genomic_DNA"/>
</dbReference>